<sequence>MISRRHLLANGCGLLAAACYSTKDAPSLAATPHRESASTMPWLRTLGTQIVDEKGNPVVLQGINLGGWLVEEMWMLPFITEPPSGSDLPPIRDHVSLWNVLQTRLSKASKLRLMAAWRDHWITEEDFRRIRDIGFNCVRLPFLHDLFEEESNPWLWLDKAVEWAGKYGLYVVLDMHGAPGRQSRDHHTGEEGRNRFFYDPSYLERAENLWRNIAARYRDRPEIAGYDLLNEPMGAPNTAMIYLAEDRLYQAIRSVDKRHLLFFEDGYTGLSNMPYPNVLGWTNAVLSAHSYQFQAKSAQDHLNALRGLIANVEQTIYQQRKTPFYLGEFNLEPHGTPQTLVTWAQMLNAQQISWSLWTYKVTMRNGDTSMWGLYHNTHPIAQPLDPYRDSESALIAKMDQVKTANLEENTSLTMALQQALKAK</sequence>
<dbReference type="GO" id="GO:0008422">
    <property type="term" value="F:beta-glucosidase activity"/>
    <property type="evidence" value="ECO:0007669"/>
    <property type="project" value="TreeGrafter"/>
</dbReference>
<dbReference type="InterPro" id="IPR001547">
    <property type="entry name" value="Glyco_hydro_5"/>
</dbReference>
<dbReference type="Pfam" id="PF00150">
    <property type="entry name" value="Cellulase"/>
    <property type="match status" value="1"/>
</dbReference>
<evidence type="ECO:0000259" key="4">
    <source>
        <dbReference type="Pfam" id="PF00150"/>
    </source>
</evidence>
<dbReference type="PATRIC" id="fig|1303518.3.peg.2334"/>
<dbReference type="InParanoid" id="S0EW24"/>
<dbReference type="AlphaFoldDB" id="S0EW24"/>
<proteinExistence type="inferred from homology"/>
<dbReference type="RefSeq" id="WP_016483573.1">
    <property type="nucleotide sequence ID" value="NC_021487.1"/>
</dbReference>
<dbReference type="SUPFAM" id="SSF51445">
    <property type="entry name" value="(Trans)glycosidases"/>
    <property type="match status" value="1"/>
</dbReference>
<evidence type="ECO:0000256" key="1">
    <source>
        <dbReference type="ARBA" id="ARBA00022801"/>
    </source>
</evidence>
<dbReference type="EMBL" id="HF951689">
    <property type="protein sequence ID" value="CCW36053.1"/>
    <property type="molecule type" value="Genomic_DNA"/>
</dbReference>
<keyword evidence="1 3" id="KW-0378">Hydrolase</keyword>
<evidence type="ECO:0000256" key="2">
    <source>
        <dbReference type="ARBA" id="ARBA00023295"/>
    </source>
</evidence>
<feature type="domain" description="Glycoside hydrolase family 5" evidence="4">
    <location>
        <begin position="117"/>
        <end position="360"/>
    </location>
</feature>
<dbReference type="KEGG" id="ccz:CCALI_02246"/>
<dbReference type="HOGENOM" id="CLU_036995_0_0_0"/>
<dbReference type="PROSITE" id="PS51257">
    <property type="entry name" value="PROKAR_LIPOPROTEIN"/>
    <property type="match status" value="1"/>
</dbReference>
<dbReference type="OrthoDB" id="9800475at2"/>
<organism evidence="5 6">
    <name type="scientific">Chthonomonas calidirosea (strain DSM 23976 / ICMP 18418 / T49)</name>
    <dbReference type="NCBI Taxonomy" id="1303518"/>
    <lineage>
        <taxon>Bacteria</taxon>
        <taxon>Bacillati</taxon>
        <taxon>Armatimonadota</taxon>
        <taxon>Chthonomonadia</taxon>
        <taxon>Chthonomonadales</taxon>
        <taxon>Chthonomonadaceae</taxon>
        <taxon>Chthonomonas</taxon>
    </lineage>
</organism>
<dbReference type="GO" id="GO:0009251">
    <property type="term" value="P:glucan catabolic process"/>
    <property type="evidence" value="ECO:0007669"/>
    <property type="project" value="TreeGrafter"/>
</dbReference>
<dbReference type="InterPro" id="IPR050386">
    <property type="entry name" value="Glycosyl_hydrolase_5"/>
</dbReference>
<dbReference type="Proteomes" id="UP000014227">
    <property type="component" value="Chromosome I"/>
</dbReference>
<accession>S0EW24</accession>
<dbReference type="PANTHER" id="PTHR31297:SF13">
    <property type="entry name" value="PUTATIVE-RELATED"/>
    <property type="match status" value="1"/>
</dbReference>
<gene>
    <name evidence="5" type="ORF">CCALI_02246</name>
</gene>
<dbReference type="eggNOG" id="COG2730">
    <property type="taxonomic scope" value="Bacteria"/>
</dbReference>
<dbReference type="STRING" id="454171.CP488_01848"/>
<dbReference type="PANTHER" id="PTHR31297">
    <property type="entry name" value="GLUCAN ENDO-1,6-BETA-GLUCOSIDASE B"/>
    <property type="match status" value="1"/>
</dbReference>
<keyword evidence="2 3" id="KW-0326">Glycosidase</keyword>
<dbReference type="GO" id="GO:0005576">
    <property type="term" value="C:extracellular region"/>
    <property type="evidence" value="ECO:0007669"/>
    <property type="project" value="TreeGrafter"/>
</dbReference>
<protein>
    <submittedName>
        <fullName evidence="5">Endoglucanase</fullName>
    </submittedName>
</protein>
<keyword evidence="6" id="KW-1185">Reference proteome</keyword>
<reference evidence="6" key="1">
    <citation type="submission" date="2013-03" db="EMBL/GenBank/DDBJ databases">
        <title>Genome sequence of Chthonomonas calidirosea, the first sequenced genome from the Armatimonadetes phylum (formally candidate division OP10).</title>
        <authorList>
            <person name="Lee K.C.Y."/>
            <person name="Morgan X.C."/>
            <person name="Dunfield P.F."/>
            <person name="Tamas I."/>
            <person name="Houghton K.M."/>
            <person name="Vyssotski M."/>
            <person name="Ryan J.L.J."/>
            <person name="Lagutin K."/>
            <person name="McDonald I.R."/>
            <person name="Stott M.B."/>
        </authorList>
    </citation>
    <scope>NUCLEOTIDE SEQUENCE [LARGE SCALE GENOMIC DNA]</scope>
    <source>
        <strain evidence="6">DSM 23976 / ICMP 18418 / T49</strain>
    </source>
</reference>
<evidence type="ECO:0000256" key="3">
    <source>
        <dbReference type="RuleBase" id="RU361153"/>
    </source>
</evidence>
<dbReference type="GO" id="GO:0009986">
    <property type="term" value="C:cell surface"/>
    <property type="evidence" value="ECO:0007669"/>
    <property type="project" value="TreeGrafter"/>
</dbReference>
<evidence type="ECO:0000313" key="5">
    <source>
        <dbReference type="EMBL" id="CCW36053.1"/>
    </source>
</evidence>
<dbReference type="InterPro" id="IPR017853">
    <property type="entry name" value="GH"/>
</dbReference>
<name>S0EW24_CHTCT</name>
<dbReference type="Gene3D" id="3.20.20.80">
    <property type="entry name" value="Glycosidases"/>
    <property type="match status" value="1"/>
</dbReference>
<evidence type="ECO:0000313" key="6">
    <source>
        <dbReference type="Proteomes" id="UP000014227"/>
    </source>
</evidence>
<comment type="similarity">
    <text evidence="3">Belongs to the glycosyl hydrolase 5 (cellulase A) family.</text>
</comment>